<organism evidence="2 3">
    <name type="scientific">Gandjariella thermophila</name>
    <dbReference type="NCBI Taxonomy" id="1931992"/>
    <lineage>
        <taxon>Bacteria</taxon>
        <taxon>Bacillati</taxon>
        <taxon>Actinomycetota</taxon>
        <taxon>Actinomycetes</taxon>
        <taxon>Pseudonocardiales</taxon>
        <taxon>Pseudonocardiaceae</taxon>
        <taxon>Gandjariella</taxon>
    </lineage>
</organism>
<keyword evidence="1" id="KW-0472">Membrane</keyword>
<sequence length="69" mass="6912">MSFPSRVGALMGASREAAVRLVTLITGTVIALTFLFGFGNVLNSLNLIFVGVGSSGAGSVVVGVVSGRL</sequence>
<name>A0A4D4JBM5_9PSEU</name>
<gene>
    <name evidence="2" type="ORF">GTS_57040</name>
</gene>
<feature type="transmembrane region" description="Helical" evidence="1">
    <location>
        <begin position="45"/>
        <end position="65"/>
    </location>
</feature>
<feature type="transmembrane region" description="Helical" evidence="1">
    <location>
        <begin position="21"/>
        <end position="39"/>
    </location>
</feature>
<dbReference type="EMBL" id="BJFL01000097">
    <property type="protein sequence ID" value="GDY34071.1"/>
    <property type="molecule type" value="Genomic_DNA"/>
</dbReference>
<keyword evidence="1" id="KW-1133">Transmembrane helix</keyword>
<keyword evidence="1" id="KW-0812">Transmembrane</keyword>
<accession>A0A4D4JBM5</accession>
<keyword evidence="3" id="KW-1185">Reference proteome</keyword>
<evidence type="ECO:0000313" key="2">
    <source>
        <dbReference type="EMBL" id="GDY34071.1"/>
    </source>
</evidence>
<comment type="caution">
    <text evidence="2">The sequence shown here is derived from an EMBL/GenBank/DDBJ whole genome shotgun (WGS) entry which is preliminary data.</text>
</comment>
<dbReference type="AlphaFoldDB" id="A0A4D4JBM5"/>
<reference evidence="3" key="1">
    <citation type="submission" date="2019-04" db="EMBL/GenBank/DDBJ databases">
        <title>Draft genome sequence of Pseudonocardiaceae bacterium SL3-2-4.</title>
        <authorList>
            <person name="Ningsih F."/>
            <person name="Yokota A."/>
            <person name="Sakai Y."/>
            <person name="Nanatani K."/>
            <person name="Yabe S."/>
            <person name="Oetari A."/>
            <person name="Sjamsuridzal W."/>
        </authorList>
    </citation>
    <scope>NUCLEOTIDE SEQUENCE [LARGE SCALE GENOMIC DNA]</scope>
    <source>
        <strain evidence="3">SL3-2-4</strain>
    </source>
</reference>
<protein>
    <submittedName>
        <fullName evidence="2">Uncharacterized protein</fullName>
    </submittedName>
</protein>
<proteinExistence type="predicted"/>
<evidence type="ECO:0000256" key="1">
    <source>
        <dbReference type="SAM" id="Phobius"/>
    </source>
</evidence>
<evidence type="ECO:0000313" key="3">
    <source>
        <dbReference type="Proteomes" id="UP000298860"/>
    </source>
</evidence>
<dbReference type="Proteomes" id="UP000298860">
    <property type="component" value="Unassembled WGS sequence"/>
</dbReference>